<sequence>MRSDTIALALAVFLIAPGTTDDGSQKCVKAVTTQCAEIYFNKKLATSFKQKVKNSKKNLDKLVKDAAELQIAVPKATDLKTKMAYQFLGALTAKAIQEQIGELSRNSKTLEEAAVTLRQRNSQLKLLLKLRKTAISADQATWADPNDGIVVSGNNDGGKCTMPLAFKAEVDSVCDDSSKYKKAINKAPDELSATTEIAETADAQFAQPAIALNIYAHGTVGSISTPGPKKNGAFLDGSNSLGGASHGMTIKTPIAVTQLSKQAAVTLGRAGKDDRTCNADDSPGKLLVSQKATAGAICQAKSVEIKIVPRPMEIQRKTLATNSKATRLALLLKGGQIPAKPTEEQRKNAIEAIFGAEDTNIQQEFVKTLESNKVAYKEGEKMIEQTIATAKNYVKQ</sequence>
<dbReference type="EMBL" id="QSBY01000004">
    <property type="protein sequence ID" value="RHW72798.1"/>
    <property type="molecule type" value="Genomic_DNA"/>
</dbReference>
<evidence type="ECO:0000256" key="1">
    <source>
        <dbReference type="SAM" id="Coils"/>
    </source>
</evidence>
<feature type="chain" id="PRO_5018157335" description="Variant surface glycoprotein" evidence="2">
    <location>
        <begin position="21"/>
        <end position="396"/>
    </location>
</feature>
<accession>A0A3L6L9C6</accession>
<keyword evidence="1" id="KW-0175">Coiled coil</keyword>
<dbReference type="AlphaFoldDB" id="A0A3L6L9C6"/>
<comment type="caution">
    <text evidence="3">The sequence shown here is derived from an EMBL/GenBank/DDBJ whole genome shotgun (WGS) entry which is preliminary data.</text>
</comment>
<reference evidence="3 4" key="1">
    <citation type="submission" date="2018-09" db="EMBL/GenBank/DDBJ databases">
        <title>whole genome sequence of T. equiperdum IVM-t1 strain.</title>
        <authorList>
            <person name="Suganuma K."/>
        </authorList>
    </citation>
    <scope>NUCLEOTIDE SEQUENCE [LARGE SCALE GENOMIC DNA]</scope>
    <source>
        <strain evidence="3 4">IVM-t1</strain>
    </source>
</reference>
<proteinExistence type="predicted"/>
<name>A0A3L6L9C6_9TRYP</name>
<evidence type="ECO:0008006" key="5">
    <source>
        <dbReference type="Google" id="ProtNLM"/>
    </source>
</evidence>
<feature type="signal peptide" evidence="2">
    <location>
        <begin position="1"/>
        <end position="20"/>
    </location>
</feature>
<evidence type="ECO:0000256" key="2">
    <source>
        <dbReference type="SAM" id="SignalP"/>
    </source>
</evidence>
<protein>
    <recommendedName>
        <fullName evidence="5">Variant surface glycoprotein</fullName>
    </recommendedName>
</protein>
<organism evidence="3 4">
    <name type="scientific">Trypanosoma brucei equiperdum</name>
    <dbReference type="NCBI Taxonomy" id="630700"/>
    <lineage>
        <taxon>Eukaryota</taxon>
        <taxon>Discoba</taxon>
        <taxon>Euglenozoa</taxon>
        <taxon>Kinetoplastea</taxon>
        <taxon>Metakinetoplastina</taxon>
        <taxon>Trypanosomatida</taxon>
        <taxon>Trypanosomatidae</taxon>
        <taxon>Trypanosoma</taxon>
    </lineage>
</organism>
<keyword evidence="2" id="KW-0732">Signal</keyword>
<dbReference type="Proteomes" id="UP000266743">
    <property type="component" value="Chromosome 4"/>
</dbReference>
<evidence type="ECO:0000313" key="3">
    <source>
        <dbReference type="EMBL" id="RHW72798.1"/>
    </source>
</evidence>
<gene>
    <name evidence="3" type="ORF">DPX39_040086200</name>
</gene>
<evidence type="ECO:0000313" key="4">
    <source>
        <dbReference type="Proteomes" id="UP000266743"/>
    </source>
</evidence>
<feature type="coiled-coil region" evidence="1">
    <location>
        <begin position="52"/>
        <end position="120"/>
    </location>
</feature>